<sequence>MVCRASVLAQARVFLTPPPSLGLPLMAVLLVALHGLLSSGSQNSFSGCLISSLVAVSQVMLEVGCDDRRVSVWSETWIWATLDRMLRWGLLLHSRVSFLFWAHAVGWALLWFVGWSILLVYVLWSGPLFV</sequence>
<dbReference type="EMBL" id="VIEB01000020">
    <property type="protein sequence ID" value="TQE12385.1"/>
    <property type="molecule type" value="Genomic_DNA"/>
</dbReference>
<dbReference type="AlphaFoldDB" id="A0A540NMY6"/>
<feature type="transmembrane region" description="Helical" evidence="1">
    <location>
        <begin position="98"/>
        <end position="124"/>
    </location>
</feature>
<comment type="caution">
    <text evidence="3">The sequence shown here is derived from an EMBL/GenBank/DDBJ whole genome shotgun (WGS) entry which is preliminary data.</text>
</comment>
<keyword evidence="2" id="KW-0732">Signal</keyword>
<evidence type="ECO:0000313" key="3">
    <source>
        <dbReference type="EMBL" id="TQE12385.1"/>
    </source>
</evidence>
<keyword evidence="1" id="KW-0472">Membrane</keyword>
<feature type="signal peptide" evidence="2">
    <location>
        <begin position="1"/>
        <end position="22"/>
    </location>
</feature>
<evidence type="ECO:0000256" key="1">
    <source>
        <dbReference type="SAM" id="Phobius"/>
    </source>
</evidence>
<evidence type="ECO:0000313" key="4">
    <source>
        <dbReference type="Proteomes" id="UP000315295"/>
    </source>
</evidence>
<keyword evidence="1" id="KW-1133">Transmembrane helix</keyword>
<accession>A0A540NMY6</accession>
<protein>
    <submittedName>
        <fullName evidence="3">Uncharacterized protein</fullName>
    </submittedName>
</protein>
<proteinExistence type="predicted"/>
<dbReference type="Proteomes" id="UP000315295">
    <property type="component" value="Unassembled WGS sequence"/>
</dbReference>
<feature type="transmembrane region" description="Helical" evidence="1">
    <location>
        <begin position="20"/>
        <end position="37"/>
    </location>
</feature>
<gene>
    <name evidence="3" type="ORF">C1H46_002038</name>
</gene>
<keyword evidence="1" id="KW-0812">Transmembrane</keyword>
<keyword evidence="4" id="KW-1185">Reference proteome</keyword>
<name>A0A540NMY6_MALBA</name>
<feature type="chain" id="PRO_5022214801" evidence="2">
    <location>
        <begin position="23"/>
        <end position="130"/>
    </location>
</feature>
<reference evidence="3 4" key="1">
    <citation type="journal article" date="2019" name="G3 (Bethesda)">
        <title>Sequencing of a Wild Apple (Malus baccata) Genome Unravels the Differences Between Cultivated and Wild Apple Species Regarding Disease Resistance and Cold Tolerance.</title>
        <authorList>
            <person name="Chen X."/>
        </authorList>
    </citation>
    <scope>NUCLEOTIDE SEQUENCE [LARGE SCALE GENOMIC DNA]</scope>
    <source>
        <strain evidence="4">cv. Shandingzi</strain>
        <tissue evidence="3">Leaves</tissue>
    </source>
</reference>
<organism evidence="3 4">
    <name type="scientific">Malus baccata</name>
    <name type="common">Siberian crab apple</name>
    <name type="synonym">Pyrus baccata</name>
    <dbReference type="NCBI Taxonomy" id="106549"/>
    <lineage>
        <taxon>Eukaryota</taxon>
        <taxon>Viridiplantae</taxon>
        <taxon>Streptophyta</taxon>
        <taxon>Embryophyta</taxon>
        <taxon>Tracheophyta</taxon>
        <taxon>Spermatophyta</taxon>
        <taxon>Magnoliopsida</taxon>
        <taxon>eudicotyledons</taxon>
        <taxon>Gunneridae</taxon>
        <taxon>Pentapetalae</taxon>
        <taxon>rosids</taxon>
        <taxon>fabids</taxon>
        <taxon>Rosales</taxon>
        <taxon>Rosaceae</taxon>
        <taxon>Amygdaloideae</taxon>
        <taxon>Maleae</taxon>
        <taxon>Malus</taxon>
    </lineage>
</organism>
<evidence type="ECO:0000256" key="2">
    <source>
        <dbReference type="SAM" id="SignalP"/>
    </source>
</evidence>